<dbReference type="Proteomes" id="UP000278962">
    <property type="component" value="Unassembled WGS sequence"/>
</dbReference>
<dbReference type="AlphaFoldDB" id="A0A660LB98"/>
<organism evidence="3 4">
    <name type="scientific">Solirubrobacter pauli</name>
    <dbReference type="NCBI Taxonomy" id="166793"/>
    <lineage>
        <taxon>Bacteria</taxon>
        <taxon>Bacillati</taxon>
        <taxon>Actinomycetota</taxon>
        <taxon>Thermoleophilia</taxon>
        <taxon>Solirubrobacterales</taxon>
        <taxon>Solirubrobacteraceae</taxon>
        <taxon>Solirubrobacter</taxon>
    </lineage>
</organism>
<dbReference type="CDD" id="cd04301">
    <property type="entry name" value="NAT_SF"/>
    <property type="match status" value="1"/>
</dbReference>
<name>A0A660LB98_9ACTN</name>
<keyword evidence="4" id="KW-1185">Reference proteome</keyword>
<dbReference type="Gene3D" id="3.40.630.30">
    <property type="match status" value="1"/>
</dbReference>
<dbReference type="GO" id="GO:1990189">
    <property type="term" value="F:protein N-terminal-serine acetyltransferase activity"/>
    <property type="evidence" value="ECO:0007669"/>
    <property type="project" value="TreeGrafter"/>
</dbReference>
<evidence type="ECO:0000313" key="3">
    <source>
        <dbReference type="EMBL" id="RKQ92327.1"/>
    </source>
</evidence>
<dbReference type="PANTHER" id="PTHR43441:SF10">
    <property type="entry name" value="ACETYLTRANSFERASE"/>
    <property type="match status" value="1"/>
</dbReference>
<evidence type="ECO:0000259" key="2">
    <source>
        <dbReference type="PROSITE" id="PS51186"/>
    </source>
</evidence>
<feature type="domain" description="N-acetyltransferase" evidence="2">
    <location>
        <begin position="8"/>
        <end position="166"/>
    </location>
</feature>
<dbReference type="PANTHER" id="PTHR43441">
    <property type="entry name" value="RIBOSOMAL-PROTEIN-SERINE ACETYLTRANSFERASE"/>
    <property type="match status" value="1"/>
</dbReference>
<gene>
    <name evidence="3" type="ORF">C8N24_2173</name>
</gene>
<dbReference type="GO" id="GO:0005737">
    <property type="term" value="C:cytoplasm"/>
    <property type="evidence" value="ECO:0007669"/>
    <property type="project" value="TreeGrafter"/>
</dbReference>
<feature type="region of interest" description="Disordered" evidence="1">
    <location>
        <begin position="131"/>
        <end position="166"/>
    </location>
</feature>
<dbReference type="GO" id="GO:0008999">
    <property type="term" value="F:protein-N-terminal-alanine acetyltransferase activity"/>
    <property type="evidence" value="ECO:0007669"/>
    <property type="project" value="TreeGrafter"/>
</dbReference>
<dbReference type="SUPFAM" id="SSF55729">
    <property type="entry name" value="Acyl-CoA N-acyltransferases (Nat)"/>
    <property type="match status" value="1"/>
</dbReference>
<comment type="caution">
    <text evidence="3">The sequence shown here is derived from an EMBL/GenBank/DDBJ whole genome shotgun (WGS) entry which is preliminary data.</text>
</comment>
<evidence type="ECO:0000313" key="4">
    <source>
        <dbReference type="Proteomes" id="UP000278962"/>
    </source>
</evidence>
<protein>
    <submittedName>
        <fullName evidence="3">RimJ/RimL family protein N-acetyltransferase</fullName>
    </submittedName>
</protein>
<dbReference type="Pfam" id="PF13302">
    <property type="entry name" value="Acetyltransf_3"/>
    <property type="match status" value="1"/>
</dbReference>
<reference evidence="3 4" key="1">
    <citation type="submission" date="2018-10" db="EMBL/GenBank/DDBJ databases">
        <title>Genomic Encyclopedia of Archaeal and Bacterial Type Strains, Phase II (KMG-II): from individual species to whole genera.</title>
        <authorList>
            <person name="Goeker M."/>
        </authorList>
    </citation>
    <scope>NUCLEOTIDE SEQUENCE [LARGE SCALE GENOMIC DNA]</scope>
    <source>
        <strain evidence="3 4">DSM 14954</strain>
    </source>
</reference>
<keyword evidence="3" id="KW-0808">Transferase</keyword>
<dbReference type="InterPro" id="IPR000182">
    <property type="entry name" value="GNAT_dom"/>
</dbReference>
<dbReference type="InterPro" id="IPR016181">
    <property type="entry name" value="Acyl_CoA_acyltransferase"/>
</dbReference>
<accession>A0A660LB98</accession>
<dbReference type="EMBL" id="RBIL01000001">
    <property type="protein sequence ID" value="RKQ92327.1"/>
    <property type="molecule type" value="Genomic_DNA"/>
</dbReference>
<evidence type="ECO:0000256" key="1">
    <source>
        <dbReference type="SAM" id="MobiDB-lite"/>
    </source>
</evidence>
<proteinExistence type="predicted"/>
<dbReference type="PROSITE" id="PS51186">
    <property type="entry name" value="GNAT"/>
    <property type="match status" value="1"/>
</dbReference>
<sequence>MADCRAVLTLRPPRVEDADALVAACQDPEIARWTSVPSPYTRAHALEWIGRRLPTVESYLGFEDDVLVGSFSLLEIDVERRYAEIGYWVAREARGRGVATRAVDWLRARGAELGLSTFELLIHQDNPASQGVARRAGFTDTGERRPAPRVSPPTPPEWIVYRRNDA</sequence>
<dbReference type="InterPro" id="IPR051908">
    <property type="entry name" value="Ribosomal_N-acetyltransferase"/>
</dbReference>